<dbReference type="GeneID" id="19244179"/>
<keyword evidence="3" id="KW-1185">Reference proteome</keyword>
<dbReference type="RefSeq" id="XP_007802453.1">
    <property type="nucleotide sequence ID" value="XM_007804262.1"/>
</dbReference>
<proteinExistence type="predicted"/>
<gene>
    <name evidence="2" type="ORF">EPUS_09356</name>
</gene>
<feature type="region of interest" description="Disordered" evidence="1">
    <location>
        <begin position="130"/>
        <end position="150"/>
    </location>
</feature>
<evidence type="ECO:0000313" key="3">
    <source>
        <dbReference type="Proteomes" id="UP000019373"/>
    </source>
</evidence>
<sequence>MAHIRVQDGKDVPTVEHIELPAAGFRIPRAGRAGDEWDVPTVEHTEDHFSIFPHGSRLEEAMPTLEHVKYCFGGARPGRVTRRGTIMTDTRWDKAISNISDYLAEKENDGEGEARVLHLLYEARELLEEGKGQDARAAQDEEGSTRSTEVILQSIEDRLTKIEKQNLPQANTR</sequence>
<organism evidence="2 3">
    <name type="scientific">Endocarpon pusillum (strain Z07020 / HMAS-L-300199)</name>
    <name type="common">Lichen-forming fungus</name>
    <dbReference type="NCBI Taxonomy" id="1263415"/>
    <lineage>
        <taxon>Eukaryota</taxon>
        <taxon>Fungi</taxon>
        <taxon>Dikarya</taxon>
        <taxon>Ascomycota</taxon>
        <taxon>Pezizomycotina</taxon>
        <taxon>Eurotiomycetes</taxon>
        <taxon>Chaetothyriomycetidae</taxon>
        <taxon>Verrucariales</taxon>
        <taxon>Verrucariaceae</taxon>
        <taxon>Endocarpon</taxon>
    </lineage>
</organism>
<dbReference type="EMBL" id="KE721187">
    <property type="protein sequence ID" value="ERF71904.1"/>
    <property type="molecule type" value="Genomic_DNA"/>
</dbReference>
<feature type="compositionally biased region" description="Basic and acidic residues" evidence="1">
    <location>
        <begin position="130"/>
        <end position="139"/>
    </location>
</feature>
<protein>
    <submittedName>
        <fullName evidence="2">Uncharacterized protein</fullName>
    </submittedName>
</protein>
<accession>U1HRW8</accession>
<dbReference type="Proteomes" id="UP000019373">
    <property type="component" value="Unassembled WGS sequence"/>
</dbReference>
<evidence type="ECO:0000313" key="2">
    <source>
        <dbReference type="EMBL" id="ERF71904.1"/>
    </source>
</evidence>
<reference evidence="3" key="1">
    <citation type="journal article" date="2014" name="BMC Genomics">
        <title>Genome characteristics reveal the impact of lichenization on lichen-forming fungus Endocarpon pusillum Hedwig (Verrucariales, Ascomycota).</title>
        <authorList>
            <person name="Wang Y.-Y."/>
            <person name="Liu B."/>
            <person name="Zhang X.-Y."/>
            <person name="Zhou Q.-M."/>
            <person name="Zhang T."/>
            <person name="Li H."/>
            <person name="Yu Y.-F."/>
            <person name="Zhang X.-L."/>
            <person name="Hao X.-Y."/>
            <person name="Wang M."/>
            <person name="Wang L."/>
            <person name="Wei J.-C."/>
        </authorList>
    </citation>
    <scope>NUCLEOTIDE SEQUENCE [LARGE SCALE GENOMIC DNA]</scope>
    <source>
        <strain evidence="3">Z07020 / HMAS-L-300199</strain>
    </source>
</reference>
<name>U1HRW8_ENDPU</name>
<evidence type="ECO:0000256" key="1">
    <source>
        <dbReference type="SAM" id="MobiDB-lite"/>
    </source>
</evidence>
<dbReference type="AlphaFoldDB" id="U1HRW8"/>
<dbReference type="HOGENOM" id="CLU_1547563_0_0_1"/>